<dbReference type="PROSITE" id="PS50088">
    <property type="entry name" value="ANK_REPEAT"/>
    <property type="match status" value="2"/>
</dbReference>
<sequence>MGRTEAGAEAFAERLETYLASALSAEAPAETHADAVHGVPGARVVRKALREEECAALEALVREVHGKSVGKHREDGHQSRRQSQHHVALQVADEAVARLGKRLRPWLDAEAGPKNPRPLEPEGAELSSFLRTYCYQEGDASTPHFDKAFTEHVGKGSADQHLVRFSAFSVVMYLNEGFEGGETTFFCPDPAIKPSRRGNTPIIEDTSVLRVAGANVPRRGDILVFPHGSMPGSYPNPLHEGSVLRRGSNKPEFESRLPSSVYWSLFRIQRAARPEAPKVLVVSALGLERELSRDDLARALVDELPSEHPLAFISASEDGSGKLTMSSKTYVARQGAQGQVMCVKCGAFVRAATGGLEWHLKTAHGVETHQVAFEAVQRQSDALFALRSAPDLAPFAAAAASTSDVQRLDPDDVARAIRERASLDASVAAGRIRSLGPELDACRSGDLEALRKAVAAGWDAHAAVDRNGANGLLWAAGFGNLEVCKFLVHECKLDPVNASQKARRGYSMRTALHWAARNGHMDVVRWLVEDQASPADAVTGDGTTPLCFAAWQGHVEVCKYLIEKAGASPATSNSFGCNLAMWVAQSPQHESALTLCDYLLERGVDFTRINHNGQGCLHKAAQRGNRAVCEWLLRKAGLGPEHFAPNENEKSRPSELAKFAGHDALSSYLSLQESTE</sequence>
<dbReference type="SMART" id="SM00248">
    <property type="entry name" value="ANK"/>
    <property type="match status" value="5"/>
</dbReference>
<dbReference type="PROSITE" id="PS50297">
    <property type="entry name" value="ANK_REP_REGION"/>
    <property type="match status" value="2"/>
</dbReference>
<comment type="caution">
    <text evidence="5">The sequence shown here is derived from an EMBL/GenBank/DDBJ whole genome shotgun (WGS) entry which is preliminary data.</text>
</comment>
<feature type="repeat" description="ANK" evidence="3">
    <location>
        <begin position="541"/>
        <end position="573"/>
    </location>
</feature>
<gene>
    <name evidence="5" type="ORF">FCC1311_074612</name>
</gene>
<keyword evidence="1" id="KW-0677">Repeat</keyword>
<evidence type="ECO:0000256" key="1">
    <source>
        <dbReference type="ARBA" id="ARBA00022737"/>
    </source>
</evidence>
<dbReference type="InterPro" id="IPR036770">
    <property type="entry name" value="Ankyrin_rpt-contain_sf"/>
</dbReference>
<feature type="compositionally biased region" description="Basic and acidic residues" evidence="4">
    <location>
        <begin position="67"/>
        <end position="78"/>
    </location>
</feature>
<accession>A0A2R5GK30</accession>
<feature type="repeat" description="ANK" evidence="3">
    <location>
        <begin position="507"/>
        <end position="533"/>
    </location>
</feature>
<dbReference type="Gene3D" id="1.25.40.20">
    <property type="entry name" value="Ankyrin repeat-containing domain"/>
    <property type="match status" value="1"/>
</dbReference>
<dbReference type="EMBL" id="BEYU01000094">
    <property type="protein sequence ID" value="GBG31240.1"/>
    <property type="molecule type" value="Genomic_DNA"/>
</dbReference>
<organism evidence="5 6">
    <name type="scientific">Hondaea fermentalgiana</name>
    <dbReference type="NCBI Taxonomy" id="2315210"/>
    <lineage>
        <taxon>Eukaryota</taxon>
        <taxon>Sar</taxon>
        <taxon>Stramenopiles</taxon>
        <taxon>Bigyra</taxon>
        <taxon>Labyrinthulomycetes</taxon>
        <taxon>Thraustochytrida</taxon>
        <taxon>Thraustochytriidae</taxon>
        <taxon>Hondaea</taxon>
    </lineage>
</organism>
<dbReference type="Gene3D" id="2.60.120.620">
    <property type="entry name" value="q2cbj1_9rhob like domain"/>
    <property type="match status" value="1"/>
</dbReference>
<name>A0A2R5GK30_9STRA</name>
<dbReference type="PANTHER" id="PTHR24173">
    <property type="entry name" value="ANKYRIN REPEAT CONTAINING"/>
    <property type="match status" value="1"/>
</dbReference>
<keyword evidence="6" id="KW-1185">Reference proteome</keyword>
<dbReference type="InParanoid" id="A0A2R5GK30"/>
<evidence type="ECO:0000256" key="4">
    <source>
        <dbReference type="SAM" id="MobiDB-lite"/>
    </source>
</evidence>
<evidence type="ECO:0000313" key="5">
    <source>
        <dbReference type="EMBL" id="GBG31240.1"/>
    </source>
</evidence>
<dbReference type="Pfam" id="PF13637">
    <property type="entry name" value="Ank_4"/>
    <property type="match status" value="2"/>
</dbReference>
<dbReference type="PANTHER" id="PTHR24173:SF74">
    <property type="entry name" value="ANKYRIN REPEAT DOMAIN-CONTAINING PROTEIN 16"/>
    <property type="match status" value="1"/>
</dbReference>
<dbReference type="Proteomes" id="UP000241890">
    <property type="component" value="Unassembled WGS sequence"/>
</dbReference>
<evidence type="ECO:0000313" key="6">
    <source>
        <dbReference type="Proteomes" id="UP000241890"/>
    </source>
</evidence>
<protein>
    <submittedName>
        <fullName evidence="5">Ankyrin repeat domain-containing protein 17</fullName>
    </submittedName>
</protein>
<reference evidence="5 6" key="1">
    <citation type="submission" date="2017-12" db="EMBL/GenBank/DDBJ databases">
        <title>Sequencing, de novo assembly and annotation of complete genome of a new Thraustochytrid species, strain FCC1311.</title>
        <authorList>
            <person name="Sedici K."/>
            <person name="Godart F."/>
            <person name="Aiese Cigliano R."/>
            <person name="Sanseverino W."/>
            <person name="Barakat M."/>
            <person name="Ortet P."/>
            <person name="Marechal E."/>
            <person name="Cagnac O."/>
            <person name="Amato A."/>
        </authorList>
    </citation>
    <scope>NUCLEOTIDE SEQUENCE [LARGE SCALE GENOMIC DNA]</scope>
</reference>
<dbReference type="OrthoDB" id="60897at2759"/>
<dbReference type="AlphaFoldDB" id="A0A2R5GK30"/>
<dbReference type="InterPro" id="IPR002110">
    <property type="entry name" value="Ankyrin_rpt"/>
</dbReference>
<proteinExistence type="predicted"/>
<feature type="region of interest" description="Disordered" evidence="4">
    <location>
        <begin position="67"/>
        <end position="88"/>
    </location>
</feature>
<keyword evidence="2 3" id="KW-0040">ANK repeat</keyword>
<evidence type="ECO:0000256" key="3">
    <source>
        <dbReference type="PROSITE-ProRule" id="PRU00023"/>
    </source>
</evidence>
<dbReference type="SUPFAM" id="SSF48403">
    <property type="entry name" value="Ankyrin repeat"/>
    <property type="match status" value="1"/>
</dbReference>
<evidence type="ECO:0000256" key="2">
    <source>
        <dbReference type="ARBA" id="ARBA00023043"/>
    </source>
</evidence>
<dbReference type="Pfam" id="PF12796">
    <property type="entry name" value="Ank_2"/>
    <property type="match status" value="1"/>
</dbReference>